<dbReference type="GO" id="GO:0016887">
    <property type="term" value="F:ATP hydrolysis activity"/>
    <property type="evidence" value="ECO:0007669"/>
    <property type="project" value="InterPro"/>
</dbReference>
<dbReference type="GO" id="GO:0005737">
    <property type="term" value="C:cytoplasm"/>
    <property type="evidence" value="ECO:0007669"/>
    <property type="project" value="UniProtKB-SubCell"/>
</dbReference>
<gene>
    <name evidence="18" type="primary">fliI</name>
    <name evidence="18" type="ORF">IAA86_06955</name>
</gene>
<keyword evidence="8" id="KW-0067">ATP-binding</keyword>
<dbReference type="Gene3D" id="3.40.50.12240">
    <property type="match status" value="1"/>
</dbReference>
<sequence>MTREKLLDKFDFSPYKKILNDINPVVKVGKVVEIIGLIIEADGPESSIGDLCHIVSDDIEPISCEVVGFRENRILLMPLGSIEGLKAGAKVVNSGSDMKVKVSDSLLGRVLDGLGNPIDGLGEIAADKYYSTSGKLINPLKRKPIDEPLSLGIRAIDGLITVGKGQRMGIFAGSGVGKSTTLAMMAKNTSADINVIALIGERGREVREFIEHTLGVDGMKRSVVVVATSEQPSLVKIKAAFVACAIAEYFRDKGKDVLFMLDSVTRIALAQREVGLAVGEPPATRGYTPSVFALMPKFLERAGCNEYGTITGLYTVLVEGDDFNEPVSDTARSILDGHIMLSRSLAHKNHYPAIDVLQSISRVMNNIVDKEHKDAAGKIRSLLASYAKNEDLINIGAYQRGADPLVDKAISLMDKIDRYLIQSGEDKTDYQTSVSEIIRLAQM</sequence>
<dbReference type="InterPro" id="IPR003593">
    <property type="entry name" value="AAA+_ATPase"/>
</dbReference>
<dbReference type="InterPro" id="IPR000194">
    <property type="entry name" value="ATPase_F1/V1/A1_a/bsu_nucl-bd"/>
</dbReference>
<dbReference type="SUPFAM" id="SSF52540">
    <property type="entry name" value="P-loop containing nucleoside triphosphate hydrolases"/>
    <property type="match status" value="1"/>
</dbReference>
<evidence type="ECO:0000256" key="11">
    <source>
        <dbReference type="ARBA" id="ARBA00023065"/>
    </source>
</evidence>
<name>A0A9D1FJ17_9BACT</name>
<protein>
    <submittedName>
        <fullName evidence="18">Flagellar protein export ATPase FliI</fullName>
    </submittedName>
</protein>
<keyword evidence="9" id="KW-0653">Protein transport</keyword>
<dbReference type="Pfam" id="PF00006">
    <property type="entry name" value="ATP-synt_ab"/>
    <property type="match status" value="1"/>
</dbReference>
<dbReference type="InterPro" id="IPR020003">
    <property type="entry name" value="ATPase_a/bsu_AS"/>
</dbReference>
<evidence type="ECO:0000256" key="16">
    <source>
        <dbReference type="ARBA" id="ARBA00034006"/>
    </source>
</evidence>
<keyword evidence="14" id="KW-0066">ATP synthesis</keyword>
<dbReference type="CDD" id="cd18117">
    <property type="entry name" value="ATP-synt_flagellum-secretory_path_III_N"/>
    <property type="match status" value="1"/>
</dbReference>
<keyword evidence="6" id="KW-0547">Nucleotide-binding</keyword>
<feature type="domain" description="AAA+ ATPase" evidence="17">
    <location>
        <begin position="164"/>
        <end position="345"/>
    </location>
</feature>
<comment type="caution">
    <text evidence="18">The sequence shown here is derived from an EMBL/GenBank/DDBJ whole genome shotgun (WGS) entry which is preliminary data.</text>
</comment>
<keyword evidence="4" id="KW-0813">Transport</keyword>
<evidence type="ECO:0000256" key="15">
    <source>
        <dbReference type="ARBA" id="ARBA00026013"/>
    </source>
</evidence>
<reference evidence="18" key="2">
    <citation type="journal article" date="2021" name="PeerJ">
        <title>Extensive microbial diversity within the chicken gut microbiome revealed by metagenomics and culture.</title>
        <authorList>
            <person name="Gilroy R."/>
            <person name="Ravi A."/>
            <person name="Getino M."/>
            <person name="Pursley I."/>
            <person name="Horton D.L."/>
            <person name="Alikhan N.F."/>
            <person name="Baker D."/>
            <person name="Gharbi K."/>
            <person name="Hall N."/>
            <person name="Watson M."/>
            <person name="Adriaenssens E.M."/>
            <person name="Foster-Nyarko E."/>
            <person name="Jarju S."/>
            <person name="Secka A."/>
            <person name="Antonio M."/>
            <person name="Oren A."/>
            <person name="Chaudhuri R.R."/>
            <person name="La Ragione R."/>
            <person name="Hildebrand F."/>
            <person name="Pallen M.J."/>
        </authorList>
    </citation>
    <scope>NUCLEOTIDE SEQUENCE</scope>
    <source>
        <strain evidence="18">CHK152-2871</strain>
    </source>
</reference>
<evidence type="ECO:0000256" key="9">
    <source>
        <dbReference type="ARBA" id="ARBA00022927"/>
    </source>
</evidence>
<keyword evidence="18" id="KW-0966">Cell projection</keyword>
<dbReference type="InterPro" id="IPR050053">
    <property type="entry name" value="ATPase_alpha/beta_chains"/>
</dbReference>
<evidence type="ECO:0000256" key="1">
    <source>
        <dbReference type="ARBA" id="ARBA00004370"/>
    </source>
</evidence>
<evidence type="ECO:0000256" key="12">
    <source>
        <dbReference type="ARBA" id="ARBA00023136"/>
    </source>
</evidence>
<keyword evidence="12" id="KW-0472">Membrane</keyword>
<dbReference type="GO" id="GO:0045259">
    <property type="term" value="C:proton-transporting ATP synthase complex"/>
    <property type="evidence" value="ECO:0007669"/>
    <property type="project" value="UniProtKB-KW"/>
</dbReference>
<dbReference type="GO" id="GO:0030257">
    <property type="term" value="C:type III protein secretion system complex"/>
    <property type="evidence" value="ECO:0007669"/>
    <property type="project" value="InterPro"/>
</dbReference>
<keyword evidence="11" id="KW-0406">Ion transport</keyword>
<dbReference type="EMBL" id="DVJQ01000058">
    <property type="protein sequence ID" value="HIS74741.1"/>
    <property type="molecule type" value="Genomic_DNA"/>
</dbReference>
<dbReference type="Pfam" id="PF02874">
    <property type="entry name" value="ATP-synt_ab_N"/>
    <property type="match status" value="1"/>
</dbReference>
<dbReference type="SMART" id="SM00382">
    <property type="entry name" value="AAA"/>
    <property type="match status" value="1"/>
</dbReference>
<evidence type="ECO:0000259" key="17">
    <source>
        <dbReference type="SMART" id="SM00382"/>
    </source>
</evidence>
<evidence type="ECO:0000256" key="13">
    <source>
        <dbReference type="ARBA" id="ARBA00023196"/>
    </source>
</evidence>
<dbReference type="GO" id="GO:0008564">
    <property type="term" value="F:protein-exporting ATPase activity"/>
    <property type="evidence" value="ECO:0007669"/>
    <property type="project" value="UniProtKB-EC"/>
</dbReference>
<dbReference type="Proteomes" id="UP000886865">
    <property type="component" value="Unassembled WGS sequence"/>
</dbReference>
<evidence type="ECO:0000256" key="4">
    <source>
        <dbReference type="ARBA" id="ARBA00022448"/>
    </source>
</evidence>
<dbReference type="GO" id="GO:0030254">
    <property type="term" value="P:protein secretion by the type III secretion system"/>
    <property type="evidence" value="ECO:0007669"/>
    <property type="project" value="InterPro"/>
</dbReference>
<reference evidence="18" key="1">
    <citation type="submission" date="2020-10" db="EMBL/GenBank/DDBJ databases">
        <authorList>
            <person name="Gilroy R."/>
        </authorList>
    </citation>
    <scope>NUCLEOTIDE SEQUENCE</scope>
    <source>
        <strain evidence="18">CHK152-2871</strain>
    </source>
</reference>
<dbReference type="PANTHER" id="PTHR15184:SF9">
    <property type="entry name" value="SPI-1 TYPE 3 SECRETION SYSTEM ATPASE"/>
    <property type="match status" value="1"/>
</dbReference>
<keyword evidence="7" id="KW-0375">Hydrogen ion transport</keyword>
<dbReference type="InterPro" id="IPR004100">
    <property type="entry name" value="ATPase_F1/V1/A1_a/bsu_N"/>
</dbReference>
<accession>A0A9D1FJ17</accession>
<dbReference type="Pfam" id="PF18269">
    <property type="entry name" value="T3SS_ATPase_C"/>
    <property type="match status" value="1"/>
</dbReference>
<dbReference type="CDD" id="cd01136">
    <property type="entry name" value="ATPase_flagellum-secretory_path_III"/>
    <property type="match status" value="1"/>
</dbReference>
<keyword evidence="5" id="KW-0963">Cytoplasm</keyword>
<evidence type="ECO:0000256" key="6">
    <source>
        <dbReference type="ARBA" id="ARBA00022741"/>
    </source>
</evidence>
<dbReference type="InterPro" id="IPR040627">
    <property type="entry name" value="T3SS_ATPase_C"/>
</dbReference>
<evidence type="ECO:0000256" key="3">
    <source>
        <dbReference type="ARBA" id="ARBA00008936"/>
    </source>
</evidence>
<evidence type="ECO:0000256" key="14">
    <source>
        <dbReference type="ARBA" id="ARBA00023310"/>
    </source>
</evidence>
<dbReference type="GO" id="GO:0044780">
    <property type="term" value="P:bacterial-type flagellum assembly"/>
    <property type="evidence" value="ECO:0007669"/>
    <property type="project" value="InterPro"/>
</dbReference>
<comment type="subunit">
    <text evidence="15">F-type ATPases have 2 components, CF(1) - the catalytic core - and CF(0) - the membrane proton channel. CF(1) has five subunits: alpha(3), beta(3), gamma(1), delta(1), epsilon(1). CF(0) has four main subunits: a(1), b(1), b'(1) and c(9-12).</text>
</comment>
<evidence type="ECO:0000313" key="19">
    <source>
        <dbReference type="Proteomes" id="UP000886865"/>
    </source>
</evidence>
<comment type="catalytic activity">
    <reaction evidence="16">
        <text>ATP + H2O + cellular proteinSide 1 = ADP + phosphate + cellular proteinSide 2.</text>
        <dbReference type="EC" id="7.4.2.8"/>
    </reaction>
</comment>
<evidence type="ECO:0000313" key="18">
    <source>
        <dbReference type="EMBL" id="HIS74741.1"/>
    </source>
</evidence>
<evidence type="ECO:0000256" key="8">
    <source>
        <dbReference type="ARBA" id="ARBA00022840"/>
    </source>
</evidence>
<dbReference type="PROSITE" id="PS00152">
    <property type="entry name" value="ATPASE_ALPHA_BETA"/>
    <property type="match status" value="1"/>
</dbReference>
<dbReference type="NCBIfam" id="TIGR03497">
    <property type="entry name" value="FliI_clade2"/>
    <property type="match status" value="1"/>
</dbReference>
<dbReference type="GO" id="GO:0071973">
    <property type="term" value="P:bacterial-type flagellum-dependent cell motility"/>
    <property type="evidence" value="ECO:0007669"/>
    <property type="project" value="InterPro"/>
</dbReference>
<evidence type="ECO:0000256" key="10">
    <source>
        <dbReference type="ARBA" id="ARBA00022967"/>
    </source>
</evidence>
<dbReference type="NCBIfam" id="TIGR01026">
    <property type="entry name" value="fliI_yscN"/>
    <property type="match status" value="1"/>
</dbReference>
<dbReference type="InterPro" id="IPR027417">
    <property type="entry name" value="P-loop_NTPase"/>
</dbReference>
<keyword evidence="13" id="KW-0139">CF(1)</keyword>
<dbReference type="FunFam" id="3.40.50.300:FF:002432">
    <property type="entry name" value="ATP synthase subunit alpha, mitochondrial"/>
    <property type="match status" value="1"/>
</dbReference>
<keyword evidence="18" id="KW-0282">Flagellum</keyword>
<keyword evidence="18" id="KW-0969">Cilium</keyword>
<organism evidence="18 19">
    <name type="scientific">Candidatus Galligastranaerophilus intestinavium</name>
    <dbReference type="NCBI Taxonomy" id="2840836"/>
    <lineage>
        <taxon>Bacteria</taxon>
        <taxon>Candidatus Galligastranaerophilus</taxon>
    </lineage>
</organism>
<comment type="similarity">
    <text evidence="3">Belongs to the ATPase alpha/beta chains family.</text>
</comment>
<evidence type="ECO:0000256" key="5">
    <source>
        <dbReference type="ARBA" id="ARBA00022490"/>
    </source>
</evidence>
<dbReference type="AlphaFoldDB" id="A0A9D1FJ17"/>
<evidence type="ECO:0000256" key="7">
    <source>
        <dbReference type="ARBA" id="ARBA00022781"/>
    </source>
</evidence>
<proteinExistence type="inferred from homology"/>
<dbReference type="InterPro" id="IPR005714">
    <property type="entry name" value="ATPase_T3SS_FliI/YscN"/>
</dbReference>
<dbReference type="PANTHER" id="PTHR15184">
    <property type="entry name" value="ATP SYNTHASE"/>
    <property type="match status" value="1"/>
</dbReference>
<dbReference type="GO" id="GO:0005524">
    <property type="term" value="F:ATP binding"/>
    <property type="evidence" value="ECO:0007669"/>
    <property type="project" value="UniProtKB-KW"/>
</dbReference>
<dbReference type="InterPro" id="IPR022425">
    <property type="entry name" value="FliI_clade2"/>
</dbReference>
<comment type="subcellular location">
    <subcellularLocation>
        <location evidence="2">Cytoplasm</location>
    </subcellularLocation>
    <subcellularLocation>
        <location evidence="1">Membrane</location>
    </subcellularLocation>
</comment>
<dbReference type="GO" id="GO:0046933">
    <property type="term" value="F:proton-transporting ATP synthase activity, rotational mechanism"/>
    <property type="evidence" value="ECO:0007669"/>
    <property type="project" value="TreeGrafter"/>
</dbReference>
<keyword evidence="10" id="KW-1278">Translocase</keyword>
<evidence type="ECO:0000256" key="2">
    <source>
        <dbReference type="ARBA" id="ARBA00004496"/>
    </source>
</evidence>
<dbReference type="FunFam" id="3.40.50.12240:FF:000002">
    <property type="entry name" value="Flagellum-specific ATP synthase FliI"/>
    <property type="match status" value="1"/>
</dbReference>